<feature type="region of interest" description="Disordered" evidence="1">
    <location>
        <begin position="435"/>
        <end position="504"/>
    </location>
</feature>
<reference evidence="2 3" key="1">
    <citation type="submission" date="2016-03" db="EMBL/GenBank/DDBJ databases">
        <title>Whole genome sequencing of Grifola frondosa 9006-11.</title>
        <authorList>
            <person name="Min B."/>
            <person name="Park H."/>
            <person name="Kim J.-G."/>
            <person name="Cho H."/>
            <person name="Oh Y.-L."/>
            <person name="Kong W.-S."/>
            <person name="Choi I.-G."/>
        </authorList>
    </citation>
    <scope>NUCLEOTIDE SEQUENCE [LARGE SCALE GENOMIC DNA]</scope>
    <source>
        <strain evidence="2 3">9006-11</strain>
    </source>
</reference>
<dbReference type="OMA" id="STIAPHY"/>
<feature type="region of interest" description="Disordered" evidence="1">
    <location>
        <begin position="518"/>
        <end position="595"/>
    </location>
</feature>
<keyword evidence="3" id="KW-1185">Reference proteome</keyword>
<feature type="region of interest" description="Disordered" evidence="1">
    <location>
        <begin position="704"/>
        <end position="757"/>
    </location>
</feature>
<feature type="region of interest" description="Disordered" evidence="1">
    <location>
        <begin position="382"/>
        <end position="401"/>
    </location>
</feature>
<comment type="caution">
    <text evidence="2">The sequence shown here is derived from an EMBL/GenBank/DDBJ whole genome shotgun (WGS) entry which is preliminary data.</text>
</comment>
<feature type="compositionally biased region" description="Polar residues" evidence="1">
    <location>
        <begin position="221"/>
        <end position="230"/>
    </location>
</feature>
<feature type="compositionally biased region" description="Low complexity" evidence="1">
    <location>
        <begin position="521"/>
        <end position="532"/>
    </location>
</feature>
<feature type="compositionally biased region" description="Basic and acidic residues" evidence="1">
    <location>
        <begin position="437"/>
        <end position="447"/>
    </location>
</feature>
<feature type="region of interest" description="Disordered" evidence="1">
    <location>
        <begin position="157"/>
        <end position="179"/>
    </location>
</feature>
<gene>
    <name evidence="2" type="ORF">A0H81_07189</name>
</gene>
<organism evidence="2 3">
    <name type="scientific">Grifola frondosa</name>
    <name type="common">Maitake</name>
    <name type="synonym">Polyporus frondosus</name>
    <dbReference type="NCBI Taxonomy" id="5627"/>
    <lineage>
        <taxon>Eukaryota</taxon>
        <taxon>Fungi</taxon>
        <taxon>Dikarya</taxon>
        <taxon>Basidiomycota</taxon>
        <taxon>Agaricomycotina</taxon>
        <taxon>Agaricomycetes</taxon>
        <taxon>Polyporales</taxon>
        <taxon>Grifolaceae</taxon>
        <taxon>Grifola</taxon>
    </lineage>
</organism>
<evidence type="ECO:0000313" key="3">
    <source>
        <dbReference type="Proteomes" id="UP000092993"/>
    </source>
</evidence>
<name>A0A1C7M7W1_GRIFR</name>
<feature type="compositionally biased region" description="Polar residues" evidence="1">
    <location>
        <begin position="716"/>
        <end position="728"/>
    </location>
</feature>
<evidence type="ECO:0000256" key="1">
    <source>
        <dbReference type="SAM" id="MobiDB-lite"/>
    </source>
</evidence>
<dbReference type="Proteomes" id="UP000092993">
    <property type="component" value="Unassembled WGS sequence"/>
</dbReference>
<feature type="region of interest" description="Disordered" evidence="1">
    <location>
        <begin position="632"/>
        <end position="663"/>
    </location>
</feature>
<protein>
    <submittedName>
        <fullName evidence="2">Uncharacterized protein</fullName>
    </submittedName>
</protein>
<dbReference type="OrthoDB" id="3266602at2759"/>
<evidence type="ECO:0000313" key="2">
    <source>
        <dbReference type="EMBL" id="OBZ72928.1"/>
    </source>
</evidence>
<accession>A0A1C7M7W1</accession>
<feature type="region of interest" description="Disordered" evidence="1">
    <location>
        <begin position="877"/>
        <end position="896"/>
    </location>
</feature>
<feature type="compositionally biased region" description="Acidic residues" evidence="1">
    <location>
        <begin position="568"/>
        <end position="587"/>
    </location>
</feature>
<dbReference type="AlphaFoldDB" id="A0A1C7M7W1"/>
<feature type="region of interest" description="Disordered" evidence="1">
    <location>
        <begin position="221"/>
        <end position="240"/>
    </location>
</feature>
<feature type="compositionally biased region" description="Polar residues" evidence="1">
    <location>
        <begin position="164"/>
        <end position="175"/>
    </location>
</feature>
<sequence>MCATCRGKAREKSQKASLSAAKQGTTFTSMNCVSCLIPVTFPVTATGPPRAILCVACQRRGLAAQRHSQPQEAGRINMHSRASTQQAAVPLSDASFSSSGILKAAAAFVHPANLDALMGVESPSPRPRPTWPTYSKPSQAALALPHFGPQGEILTYPPRRPSASLGTSAEASVSGSFPGRHPIPESLKLKSISNDDAPLPVNLLKHYASATVQRFQGPQVSQDVASPSSRSAHDHFNSDGTLSNVVTRTLRKDDNLMDFNARFSGLPAPQAPDAVGVPNVLGWTAASDPLTLLAGPEQPALTEPQMKQAPPLLRLECIPESRLEERLCSTFNCGRTIPIRFKGNKCVFCGFEQWRDRFRANIAGAGITTTVQEDTPMTISPQVEVSPEQDGPQTKSTPDNAEKVQIMDVELNIVENSGSLLSDALEYMAVDEQEAMESARSHGDESNVRPTTYPSDEVIATSGPETVSNVVQGERPSDAMEVCEETTPTSAVDSTLLESSNLNQDAVKDDGFAVPEREFQPRLPHPSSSLRGPSPPIPSSSVASGATAERSSSPAWDTDDSDLTPLEDSADEGESEVDLPESDEEPEALSGTARTAPLSSVCSIRMCHNLLHPHSKWKLCEPCRVHRRHYQRSRLADSPNKRGPYKADDHEDGNNDSAMSVDYDPSESRICTIRRCQNIIPPLSLYRWKMCESCRRRARLRARHRRQDVTHDDSSQLESMTDHPSGTVKNLDATNEKLGPPVARCAEPATASSTSALPNQESLDLVLPTYQHLPALLEALHTRFTSFVLAQAQYLHFKLHCEAAPDGGKPVLFSFDGEYSVVADPAGGQVDSVVQGVVWEIQAMLGTRFRPLAVQSGPNQSIITRLTCLHDVLVPLPPGKPPSEADPAVPSSQNVEELTTKRMMGELEVHVMWDRRHPFFPGQRIYVRFRLVG</sequence>
<proteinExistence type="predicted"/>
<feature type="compositionally biased region" description="Polar residues" evidence="1">
    <location>
        <begin position="486"/>
        <end position="504"/>
    </location>
</feature>
<dbReference type="EMBL" id="LUGG01000007">
    <property type="protein sequence ID" value="OBZ72928.1"/>
    <property type="molecule type" value="Genomic_DNA"/>
</dbReference>